<evidence type="ECO:0000256" key="4">
    <source>
        <dbReference type="ARBA" id="ARBA00022729"/>
    </source>
</evidence>
<reference evidence="7 8" key="1">
    <citation type="submission" date="2019-08" db="EMBL/GenBank/DDBJ databases">
        <title>The genome of the soybean aphid Biotype 1, its phylome, world population structure and adaptation to the North American continent.</title>
        <authorList>
            <person name="Giordano R."/>
            <person name="Donthu R.K."/>
            <person name="Hernandez A.G."/>
            <person name="Wright C.L."/>
            <person name="Zimin A.V."/>
        </authorList>
    </citation>
    <scope>NUCLEOTIDE SEQUENCE [LARGE SCALE GENOMIC DNA]</scope>
    <source>
        <tissue evidence="7">Whole aphids</tissue>
    </source>
</reference>
<evidence type="ECO:0008006" key="9">
    <source>
        <dbReference type="Google" id="ProtNLM"/>
    </source>
</evidence>
<organism evidence="7 8">
    <name type="scientific">Aphis glycines</name>
    <name type="common">Soybean aphid</name>
    <dbReference type="NCBI Taxonomy" id="307491"/>
    <lineage>
        <taxon>Eukaryota</taxon>
        <taxon>Metazoa</taxon>
        <taxon>Ecdysozoa</taxon>
        <taxon>Arthropoda</taxon>
        <taxon>Hexapoda</taxon>
        <taxon>Insecta</taxon>
        <taxon>Pterygota</taxon>
        <taxon>Neoptera</taxon>
        <taxon>Paraneoptera</taxon>
        <taxon>Hemiptera</taxon>
        <taxon>Sternorrhyncha</taxon>
        <taxon>Aphidomorpha</taxon>
        <taxon>Aphidoidea</taxon>
        <taxon>Aphididae</taxon>
        <taxon>Aphidini</taxon>
        <taxon>Aphis</taxon>
        <taxon>Aphis</taxon>
    </lineage>
</organism>
<comment type="caution">
    <text evidence="7">The sequence shown here is derived from an EMBL/GenBank/DDBJ whole genome shotgun (WGS) entry which is preliminary data.</text>
</comment>
<gene>
    <name evidence="7" type="ORF">AGLY_010069</name>
</gene>
<feature type="signal peptide" evidence="6">
    <location>
        <begin position="1"/>
        <end position="21"/>
    </location>
</feature>
<sequence>MIASTTFSIIFLLVIVTKTSSMDLAAAKKVLVKPLYDVPHVENQNSAPKITVSIYYGSLCSDSVDLFKYQIGPSLAKFHKYVNFDFVPFGNSDKKIFEGKWFFKCPKGLTECMKNKWQACSIHVLPSKQQVLANYLVCYMSSTSEVHSGYQCTRNMALYDEYYGKIKKCYMNRELSDSLMVQYSNRTRSVLPKSAQIPSIVINGVYNEFEQDEAKNDLENVICKYLHPRPAGIC</sequence>
<feature type="chain" id="PRO_5026330427" description="Gamma-interferon-inducible lysosomal thiol reductase" evidence="6">
    <location>
        <begin position="22"/>
        <end position="234"/>
    </location>
</feature>
<dbReference type="GO" id="GO:0016671">
    <property type="term" value="F:oxidoreductase activity, acting on a sulfur group of donors, disulfide as acceptor"/>
    <property type="evidence" value="ECO:0007669"/>
    <property type="project" value="InterPro"/>
</dbReference>
<name>A0A6G0TG93_APHGL</name>
<keyword evidence="5" id="KW-0325">Glycoprotein</keyword>
<dbReference type="Proteomes" id="UP000475862">
    <property type="component" value="Unassembled WGS sequence"/>
</dbReference>
<protein>
    <recommendedName>
        <fullName evidence="9">Gamma-interferon-inducible lysosomal thiol reductase</fullName>
    </recommendedName>
</protein>
<dbReference type="AlphaFoldDB" id="A0A6G0TG93"/>
<dbReference type="PANTHER" id="PTHR13234:SF8">
    <property type="entry name" value="GAMMA-INTERFERON-INDUCIBLE LYSOSOMAL THIOL REDUCTASE"/>
    <property type="match status" value="1"/>
</dbReference>
<dbReference type="PANTHER" id="PTHR13234">
    <property type="entry name" value="GAMMA-INTERFERON INDUCIBLE LYSOSOMAL THIOL REDUCTASE GILT"/>
    <property type="match status" value="1"/>
</dbReference>
<evidence type="ECO:0000313" key="8">
    <source>
        <dbReference type="Proteomes" id="UP000475862"/>
    </source>
</evidence>
<keyword evidence="8" id="KW-1185">Reference proteome</keyword>
<evidence type="ECO:0000256" key="3">
    <source>
        <dbReference type="ARBA" id="ARBA00022525"/>
    </source>
</evidence>
<evidence type="ECO:0000256" key="1">
    <source>
        <dbReference type="ARBA" id="ARBA00004613"/>
    </source>
</evidence>
<evidence type="ECO:0000256" key="6">
    <source>
        <dbReference type="SAM" id="SignalP"/>
    </source>
</evidence>
<dbReference type="OrthoDB" id="958254at2759"/>
<evidence type="ECO:0000313" key="7">
    <source>
        <dbReference type="EMBL" id="KAE9531867.1"/>
    </source>
</evidence>
<dbReference type="Pfam" id="PF03227">
    <property type="entry name" value="GILT"/>
    <property type="match status" value="1"/>
</dbReference>
<evidence type="ECO:0000256" key="5">
    <source>
        <dbReference type="ARBA" id="ARBA00023180"/>
    </source>
</evidence>
<dbReference type="GO" id="GO:0005576">
    <property type="term" value="C:extracellular region"/>
    <property type="evidence" value="ECO:0007669"/>
    <property type="project" value="UniProtKB-SubCell"/>
</dbReference>
<dbReference type="InterPro" id="IPR004911">
    <property type="entry name" value="Interferon-induced_GILT"/>
</dbReference>
<accession>A0A6G0TG93</accession>
<keyword evidence="4 6" id="KW-0732">Signal</keyword>
<comment type="similarity">
    <text evidence="2">Belongs to the GILT family.</text>
</comment>
<evidence type="ECO:0000256" key="2">
    <source>
        <dbReference type="ARBA" id="ARBA00005679"/>
    </source>
</evidence>
<keyword evidence="3" id="KW-0964">Secreted</keyword>
<comment type="subcellular location">
    <subcellularLocation>
        <location evidence="1">Secreted</location>
    </subcellularLocation>
</comment>
<proteinExistence type="inferred from homology"/>
<dbReference type="EMBL" id="VYZN01000040">
    <property type="protein sequence ID" value="KAE9531867.1"/>
    <property type="molecule type" value="Genomic_DNA"/>
</dbReference>